<evidence type="ECO:0000313" key="3">
    <source>
        <dbReference type="Proteomes" id="UP000199417"/>
    </source>
</evidence>
<organism evidence="2 3">
    <name type="scientific">Rhodococcus tukisamuensis</name>
    <dbReference type="NCBI Taxonomy" id="168276"/>
    <lineage>
        <taxon>Bacteria</taxon>
        <taxon>Bacillati</taxon>
        <taxon>Actinomycetota</taxon>
        <taxon>Actinomycetes</taxon>
        <taxon>Mycobacteriales</taxon>
        <taxon>Nocardiaceae</taxon>
        <taxon>Rhodococcus</taxon>
    </lineage>
</organism>
<dbReference type="GO" id="GO:0043856">
    <property type="term" value="F:anti-sigma factor antagonist activity"/>
    <property type="evidence" value="ECO:0007669"/>
    <property type="project" value="TreeGrafter"/>
</dbReference>
<reference evidence="2 3" key="1">
    <citation type="submission" date="2016-10" db="EMBL/GenBank/DDBJ databases">
        <authorList>
            <person name="de Groot N.N."/>
        </authorList>
    </citation>
    <scope>NUCLEOTIDE SEQUENCE [LARGE SCALE GENOMIC DNA]</scope>
    <source>
        <strain evidence="2 3">JCM 11308</strain>
    </source>
</reference>
<dbReference type="SUPFAM" id="SSF52091">
    <property type="entry name" value="SpoIIaa-like"/>
    <property type="match status" value="1"/>
</dbReference>
<name>A0A1G6VZN8_9NOCA</name>
<proteinExistence type="predicted"/>
<sequence>MAASRTLHYTLAVPHTDRPMYRPPDCGSGCSLATVVTVYGDLDASTLPEFCRVLDGALSTSYHGVVVDLSAAEFISISAAGELAGARKRADCYHLDLRLVTCSRGAERTLSVTGVRPLFRHHDSLKSALGERDPSAKVTRRTNISGRTQTLPFAV</sequence>
<keyword evidence="3" id="KW-1185">Reference proteome</keyword>
<dbReference type="PANTHER" id="PTHR33495:SF2">
    <property type="entry name" value="ANTI-SIGMA FACTOR ANTAGONIST TM_1081-RELATED"/>
    <property type="match status" value="1"/>
</dbReference>
<feature type="domain" description="STAS" evidence="1">
    <location>
        <begin position="35"/>
        <end position="132"/>
    </location>
</feature>
<accession>A0A1G6VZN8</accession>
<evidence type="ECO:0000259" key="1">
    <source>
        <dbReference type="PROSITE" id="PS50801"/>
    </source>
</evidence>
<dbReference type="PANTHER" id="PTHR33495">
    <property type="entry name" value="ANTI-SIGMA FACTOR ANTAGONIST TM_1081-RELATED-RELATED"/>
    <property type="match status" value="1"/>
</dbReference>
<dbReference type="Pfam" id="PF01740">
    <property type="entry name" value="STAS"/>
    <property type="match status" value="1"/>
</dbReference>
<dbReference type="Proteomes" id="UP000199417">
    <property type="component" value="Unassembled WGS sequence"/>
</dbReference>
<evidence type="ECO:0000313" key="2">
    <source>
        <dbReference type="EMBL" id="SDD59082.1"/>
    </source>
</evidence>
<dbReference type="STRING" id="168276.SAMN05444580_105196"/>
<protein>
    <submittedName>
        <fullName evidence="2">Anti-anti-sigma factor</fullName>
    </submittedName>
</protein>
<dbReference type="CDD" id="cd07043">
    <property type="entry name" value="STAS_anti-anti-sigma_factors"/>
    <property type="match status" value="1"/>
</dbReference>
<gene>
    <name evidence="2" type="ORF">SAMN05444580_105196</name>
</gene>
<dbReference type="PROSITE" id="PS50801">
    <property type="entry name" value="STAS"/>
    <property type="match status" value="1"/>
</dbReference>
<dbReference type="InterPro" id="IPR002645">
    <property type="entry name" value="STAS_dom"/>
</dbReference>
<dbReference type="Gene3D" id="3.30.750.24">
    <property type="entry name" value="STAS domain"/>
    <property type="match status" value="1"/>
</dbReference>
<dbReference type="InterPro" id="IPR036513">
    <property type="entry name" value="STAS_dom_sf"/>
</dbReference>
<dbReference type="AlphaFoldDB" id="A0A1G6VZN8"/>
<dbReference type="EMBL" id="FNAB01000005">
    <property type="protein sequence ID" value="SDD59082.1"/>
    <property type="molecule type" value="Genomic_DNA"/>
</dbReference>